<feature type="region of interest" description="Disordered" evidence="1">
    <location>
        <begin position="131"/>
        <end position="158"/>
    </location>
</feature>
<evidence type="ECO:0000313" key="3">
    <source>
        <dbReference type="Proteomes" id="UP001530377"/>
    </source>
</evidence>
<sequence length="307" mass="32628">MSPQFSAIISVNTSFSSHNCGWSSNASSGTSSVADLAWVSSAEHSFHKIESESSSETPLNPSEPLHKRSSSCVSLSLKSQHFRSLYGSAFLSGIFAYIAQELGGEPVISQDVAAYPAAVGCDSVSEPFHKRARITSSSESQPKSSSAQFSPAEGSGSGVPSPTVVFPWISTSATQIDLFNDSVHELQDTTFPSLPQIPVDVSFFSCTQLVAAMDEAGDHEDGKEDGGPYYGWFVSTDDEEADVSEAFPFTRFPDAKPDLAFRAINAPTGANQDLKVQQALAEDTIDDVLRDLIGPHVGLRSGGQSSC</sequence>
<name>A0ABD3RW08_9STRA</name>
<dbReference type="AlphaFoldDB" id="A0ABD3RW08"/>
<dbReference type="Proteomes" id="UP001530377">
    <property type="component" value="Unassembled WGS sequence"/>
</dbReference>
<reference evidence="2 3" key="1">
    <citation type="submission" date="2024-10" db="EMBL/GenBank/DDBJ databases">
        <title>Updated reference genomes for cyclostephanoid diatoms.</title>
        <authorList>
            <person name="Roberts W.R."/>
            <person name="Alverson A.J."/>
        </authorList>
    </citation>
    <scope>NUCLEOTIDE SEQUENCE [LARGE SCALE GENOMIC DNA]</scope>
    <source>
        <strain evidence="2 3">AJA228-03</strain>
    </source>
</reference>
<protein>
    <submittedName>
        <fullName evidence="2">Uncharacterized protein</fullName>
    </submittedName>
</protein>
<comment type="caution">
    <text evidence="2">The sequence shown here is derived from an EMBL/GenBank/DDBJ whole genome shotgun (WGS) entry which is preliminary data.</text>
</comment>
<evidence type="ECO:0000256" key="1">
    <source>
        <dbReference type="SAM" id="MobiDB-lite"/>
    </source>
</evidence>
<proteinExistence type="predicted"/>
<dbReference type="EMBL" id="JALLPB020000150">
    <property type="protein sequence ID" value="KAL3816406.1"/>
    <property type="molecule type" value="Genomic_DNA"/>
</dbReference>
<feature type="compositionally biased region" description="Low complexity" evidence="1">
    <location>
        <begin position="136"/>
        <end position="152"/>
    </location>
</feature>
<keyword evidence="3" id="KW-1185">Reference proteome</keyword>
<accession>A0ABD3RW08</accession>
<gene>
    <name evidence="2" type="ORF">ACHAXA_007342</name>
</gene>
<evidence type="ECO:0000313" key="2">
    <source>
        <dbReference type="EMBL" id="KAL3816406.1"/>
    </source>
</evidence>
<organism evidence="2 3">
    <name type="scientific">Cyclostephanos tholiformis</name>
    <dbReference type="NCBI Taxonomy" id="382380"/>
    <lineage>
        <taxon>Eukaryota</taxon>
        <taxon>Sar</taxon>
        <taxon>Stramenopiles</taxon>
        <taxon>Ochrophyta</taxon>
        <taxon>Bacillariophyta</taxon>
        <taxon>Coscinodiscophyceae</taxon>
        <taxon>Thalassiosirophycidae</taxon>
        <taxon>Stephanodiscales</taxon>
        <taxon>Stephanodiscaceae</taxon>
        <taxon>Cyclostephanos</taxon>
    </lineage>
</organism>